<dbReference type="InParanoid" id="A0A5J5EL47"/>
<dbReference type="InterPro" id="IPR022234">
    <property type="entry name" value="DUF3759"/>
</dbReference>
<dbReference type="EMBL" id="VXIS01000235">
    <property type="protein sequence ID" value="KAA8895943.1"/>
    <property type="molecule type" value="Genomic_DNA"/>
</dbReference>
<feature type="region of interest" description="Disordered" evidence="1">
    <location>
        <begin position="91"/>
        <end position="111"/>
    </location>
</feature>
<dbReference type="PANTHER" id="PTHR37450:SF1">
    <property type="entry name" value="CIPC PROTEIN"/>
    <property type="match status" value="1"/>
</dbReference>
<gene>
    <name evidence="2" type="ORF">FN846DRAFT_967326</name>
</gene>
<feature type="region of interest" description="Disordered" evidence="1">
    <location>
        <begin position="1"/>
        <end position="23"/>
    </location>
</feature>
<organism evidence="2 3">
    <name type="scientific">Sphaerosporella brunnea</name>
    <dbReference type="NCBI Taxonomy" id="1250544"/>
    <lineage>
        <taxon>Eukaryota</taxon>
        <taxon>Fungi</taxon>
        <taxon>Dikarya</taxon>
        <taxon>Ascomycota</taxon>
        <taxon>Pezizomycotina</taxon>
        <taxon>Pezizomycetes</taxon>
        <taxon>Pezizales</taxon>
        <taxon>Pyronemataceae</taxon>
        <taxon>Sphaerosporella</taxon>
    </lineage>
</organism>
<protein>
    <recommendedName>
        <fullName evidence="4">CipC-like antibiotic response protein</fullName>
    </recommendedName>
</protein>
<keyword evidence="3" id="KW-1185">Reference proteome</keyword>
<dbReference type="PANTHER" id="PTHR37450">
    <property type="entry name" value="CIPC PROTEIN"/>
    <property type="match status" value="1"/>
</dbReference>
<accession>A0A5J5EL47</accession>
<evidence type="ECO:0000256" key="1">
    <source>
        <dbReference type="SAM" id="MobiDB-lite"/>
    </source>
</evidence>
<dbReference type="Proteomes" id="UP000326924">
    <property type="component" value="Unassembled WGS sequence"/>
</dbReference>
<dbReference type="OrthoDB" id="9895617at2759"/>
<proteinExistence type="predicted"/>
<feature type="compositionally biased region" description="Basic and acidic residues" evidence="1">
    <location>
        <begin position="94"/>
        <end position="111"/>
    </location>
</feature>
<evidence type="ECO:0000313" key="3">
    <source>
        <dbReference type="Proteomes" id="UP000326924"/>
    </source>
</evidence>
<dbReference type="AlphaFoldDB" id="A0A5J5EL47"/>
<reference evidence="2 3" key="1">
    <citation type="submission" date="2019-09" db="EMBL/GenBank/DDBJ databases">
        <title>Draft genome of the ectomycorrhizal ascomycete Sphaerosporella brunnea.</title>
        <authorList>
            <consortium name="DOE Joint Genome Institute"/>
            <person name="Benucci G.M."/>
            <person name="Marozzi G."/>
            <person name="Antonielli L."/>
            <person name="Sanchez S."/>
            <person name="Marco P."/>
            <person name="Wang X."/>
            <person name="Falini L.B."/>
            <person name="Barry K."/>
            <person name="Haridas S."/>
            <person name="Lipzen A."/>
            <person name="Labutti K."/>
            <person name="Grigoriev I.V."/>
            <person name="Murat C."/>
            <person name="Martin F."/>
            <person name="Albertini E."/>
            <person name="Donnini D."/>
            <person name="Bonito G."/>
        </authorList>
    </citation>
    <scope>NUCLEOTIDE SEQUENCE [LARGE SCALE GENOMIC DNA]</scope>
    <source>
        <strain evidence="2 3">Sb_GMNB300</strain>
    </source>
</reference>
<comment type="caution">
    <text evidence="2">The sequence shown here is derived from an EMBL/GenBank/DDBJ whole genome shotgun (WGS) entry which is preliminary data.</text>
</comment>
<dbReference type="Pfam" id="PF12585">
    <property type="entry name" value="DUF3759"/>
    <property type="match status" value="1"/>
</dbReference>
<evidence type="ECO:0000313" key="2">
    <source>
        <dbReference type="EMBL" id="KAA8895943.1"/>
    </source>
</evidence>
<evidence type="ECO:0008006" key="4">
    <source>
        <dbReference type="Google" id="ProtNLM"/>
    </source>
</evidence>
<sequence length="127" mass="14687">MGWFDNAEESHREYQEYSGEEHQAKLSHEVLAGAAAFGAFKVFEDRQRSEGKPVSHAFAKEVLAGLAAAETDKLVESKGLDWVDREKAKHHAKKNAERMYEEHYGEQDRYDPERVEVHESFSRYNGW</sequence>
<name>A0A5J5EL47_9PEZI</name>
<feature type="compositionally biased region" description="Basic and acidic residues" evidence="1">
    <location>
        <begin position="8"/>
        <end position="23"/>
    </location>
</feature>